<keyword evidence="1" id="KW-1133">Transmembrane helix</keyword>
<feature type="transmembrane region" description="Helical" evidence="1">
    <location>
        <begin position="84"/>
        <end position="102"/>
    </location>
</feature>
<sequence length="179" mass="19990">MAQRIKDAWGNEYEKDPNGSYKDFWGTRYSPVSGGGSTLLGFLLIGYVIYTYIQDNSEVLVGIITAAIALILFIWSAFSKKPKLVAVLYTLALFFSALTITSSEDIYRLYRFRVVHLIVLYSVLFLYMVMAAYGRVKPRIVFFVLSLASLGAVVYIAEGGNILNGFSIVEVPDYLFSTA</sequence>
<feature type="transmembrane region" description="Helical" evidence="1">
    <location>
        <begin position="140"/>
        <end position="157"/>
    </location>
</feature>
<evidence type="ECO:0000313" key="2">
    <source>
        <dbReference type="EMBL" id="MBO8468566.1"/>
    </source>
</evidence>
<evidence type="ECO:0000313" key="3">
    <source>
        <dbReference type="Proteomes" id="UP000810292"/>
    </source>
</evidence>
<organism evidence="2 3">
    <name type="scientific">Candidatus Ornithospirochaeta stercoravium</name>
    <dbReference type="NCBI Taxonomy" id="2840897"/>
    <lineage>
        <taxon>Bacteria</taxon>
        <taxon>Pseudomonadati</taxon>
        <taxon>Spirochaetota</taxon>
        <taxon>Spirochaetia</taxon>
        <taxon>Spirochaetales</taxon>
        <taxon>Spirochaetaceae</taxon>
        <taxon>Spirochaetaceae incertae sedis</taxon>
        <taxon>Candidatus Ornithospirochaeta</taxon>
    </lineage>
</organism>
<dbReference type="Proteomes" id="UP000810292">
    <property type="component" value="Unassembled WGS sequence"/>
</dbReference>
<feature type="transmembrane region" description="Helical" evidence="1">
    <location>
        <begin position="114"/>
        <end position="134"/>
    </location>
</feature>
<feature type="transmembrane region" description="Helical" evidence="1">
    <location>
        <begin position="32"/>
        <end position="52"/>
    </location>
</feature>
<name>A0A9D9IBL7_9SPIO</name>
<keyword evidence="1" id="KW-0812">Transmembrane</keyword>
<reference evidence="2" key="2">
    <citation type="journal article" date="2021" name="PeerJ">
        <title>Extensive microbial diversity within the chicken gut microbiome revealed by metagenomics and culture.</title>
        <authorList>
            <person name="Gilroy R."/>
            <person name="Ravi A."/>
            <person name="Getino M."/>
            <person name="Pursley I."/>
            <person name="Horton D.L."/>
            <person name="Alikhan N.F."/>
            <person name="Baker D."/>
            <person name="Gharbi K."/>
            <person name="Hall N."/>
            <person name="Watson M."/>
            <person name="Adriaenssens E.M."/>
            <person name="Foster-Nyarko E."/>
            <person name="Jarju S."/>
            <person name="Secka A."/>
            <person name="Antonio M."/>
            <person name="Oren A."/>
            <person name="Chaudhuri R.R."/>
            <person name="La Ragione R."/>
            <person name="Hildebrand F."/>
            <person name="Pallen M.J."/>
        </authorList>
    </citation>
    <scope>NUCLEOTIDE SEQUENCE</scope>
    <source>
        <strain evidence="2">14700</strain>
    </source>
</reference>
<protein>
    <submittedName>
        <fullName evidence="2">Uncharacterized protein</fullName>
    </submittedName>
</protein>
<dbReference type="EMBL" id="JADIMF010000032">
    <property type="protein sequence ID" value="MBO8468566.1"/>
    <property type="molecule type" value="Genomic_DNA"/>
</dbReference>
<feature type="transmembrane region" description="Helical" evidence="1">
    <location>
        <begin position="59"/>
        <end position="78"/>
    </location>
</feature>
<keyword evidence="1" id="KW-0472">Membrane</keyword>
<proteinExistence type="predicted"/>
<comment type="caution">
    <text evidence="2">The sequence shown here is derived from an EMBL/GenBank/DDBJ whole genome shotgun (WGS) entry which is preliminary data.</text>
</comment>
<accession>A0A9D9IBL7</accession>
<reference evidence="2" key="1">
    <citation type="submission" date="2020-10" db="EMBL/GenBank/DDBJ databases">
        <authorList>
            <person name="Gilroy R."/>
        </authorList>
    </citation>
    <scope>NUCLEOTIDE SEQUENCE</scope>
    <source>
        <strain evidence="2">14700</strain>
    </source>
</reference>
<gene>
    <name evidence="2" type="ORF">IAA72_02125</name>
</gene>
<dbReference type="AlphaFoldDB" id="A0A9D9IBL7"/>
<evidence type="ECO:0000256" key="1">
    <source>
        <dbReference type="SAM" id="Phobius"/>
    </source>
</evidence>